<feature type="compositionally biased region" description="Low complexity" evidence="1">
    <location>
        <begin position="11"/>
        <end position="21"/>
    </location>
</feature>
<evidence type="ECO:0000313" key="3">
    <source>
        <dbReference type="Proteomes" id="UP000183809"/>
    </source>
</evidence>
<evidence type="ECO:0008006" key="4">
    <source>
        <dbReference type="Google" id="ProtNLM"/>
    </source>
</evidence>
<gene>
    <name evidence="2" type="ORF">BKCO1_6600048</name>
</gene>
<feature type="compositionally biased region" description="Polar residues" evidence="1">
    <location>
        <begin position="1"/>
        <end position="10"/>
    </location>
</feature>
<feature type="compositionally biased region" description="Polar residues" evidence="1">
    <location>
        <begin position="23"/>
        <end position="36"/>
    </location>
</feature>
<dbReference type="Proteomes" id="UP000183809">
    <property type="component" value="Unassembled WGS sequence"/>
</dbReference>
<feature type="compositionally biased region" description="Polar residues" evidence="1">
    <location>
        <begin position="151"/>
        <end position="179"/>
    </location>
</feature>
<feature type="compositionally biased region" description="Low complexity" evidence="1">
    <location>
        <begin position="205"/>
        <end position="217"/>
    </location>
</feature>
<feature type="region of interest" description="Disordered" evidence="1">
    <location>
        <begin position="142"/>
        <end position="183"/>
    </location>
</feature>
<evidence type="ECO:0000256" key="1">
    <source>
        <dbReference type="SAM" id="MobiDB-lite"/>
    </source>
</evidence>
<dbReference type="STRING" id="236234.A0A1J9QQ04"/>
<protein>
    <recommendedName>
        <fullName evidence="4">Zn(2)-C6 fungal-type domain-containing protein</fullName>
    </recommendedName>
</protein>
<dbReference type="AlphaFoldDB" id="A0A1J9QQ04"/>
<dbReference type="RefSeq" id="XP_020126366.1">
    <property type="nucleotide sequence ID" value="XM_020278308.1"/>
</dbReference>
<comment type="caution">
    <text evidence="2">The sequence shown here is derived from an EMBL/GenBank/DDBJ whole genome shotgun (WGS) entry which is preliminary data.</text>
</comment>
<name>A0A1J9QQ04_9PEZI</name>
<dbReference type="GeneID" id="31018569"/>
<dbReference type="PANTHER" id="PTHR35392:SF3">
    <property type="entry name" value="ZN(2)-C6 FUNGAL-TYPE DOMAIN-CONTAINING PROTEIN"/>
    <property type="match status" value="1"/>
</dbReference>
<accession>A0A1J9QQ04</accession>
<evidence type="ECO:0000313" key="2">
    <source>
        <dbReference type="EMBL" id="OJD30106.1"/>
    </source>
</evidence>
<dbReference type="InterPro" id="IPR052973">
    <property type="entry name" value="Fungal_sec-metab_reg_TF"/>
</dbReference>
<proteinExistence type="predicted"/>
<feature type="region of interest" description="Disordered" evidence="1">
    <location>
        <begin position="1"/>
        <end position="40"/>
    </location>
</feature>
<dbReference type="OrthoDB" id="3474066at2759"/>
<dbReference type="PANTHER" id="PTHR35392">
    <property type="entry name" value="ZN(II)2CYS6 TRANSCRIPTION FACTOR (EUROFUNG)-RELATED-RELATED"/>
    <property type="match status" value="1"/>
</dbReference>
<reference evidence="2 3" key="1">
    <citation type="submission" date="2016-10" db="EMBL/GenBank/DDBJ databases">
        <title>Proteomics and genomics reveal pathogen-plant mechanisms compatible with a hemibiotrophic lifestyle of Diplodia corticola.</title>
        <authorList>
            <person name="Fernandes I."/>
            <person name="De Jonge R."/>
            <person name="Van De Peer Y."/>
            <person name="Devreese B."/>
            <person name="Alves A."/>
            <person name="Esteves A.C."/>
        </authorList>
    </citation>
    <scope>NUCLEOTIDE SEQUENCE [LARGE SCALE GENOMIC DNA]</scope>
    <source>
        <strain evidence="2 3">CBS 112549</strain>
    </source>
</reference>
<organism evidence="2 3">
    <name type="scientific">Diplodia corticola</name>
    <dbReference type="NCBI Taxonomy" id="236234"/>
    <lineage>
        <taxon>Eukaryota</taxon>
        <taxon>Fungi</taxon>
        <taxon>Dikarya</taxon>
        <taxon>Ascomycota</taxon>
        <taxon>Pezizomycotina</taxon>
        <taxon>Dothideomycetes</taxon>
        <taxon>Dothideomycetes incertae sedis</taxon>
        <taxon>Botryosphaeriales</taxon>
        <taxon>Botryosphaeriaceae</taxon>
        <taxon>Diplodia</taxon>
    </lineage>
</organism>
<dbReference type="EMBL" id="MNUE01000066">
    <property type="protein sequence ID" value="OJD30106.1"/>
    <property type="molecule type" value="Genomic_DNA"/>
</dbReference>
<sequence length="678" mass="76889">MESKLMTGQTPPERAAPRPAASGSYQDLANAGSTRTMRSEDQIKRAADILNLSVYELSQALNAKVPVRSQRQELDRADLGQNSFGRDGYQIINRSPSDGQERVGSPAVQQPRIFAEVSSYHPHPTTSSQGAHADLESDCHLYETHSPFPAPSSSRTITQVSATTGSQTLSNRSTPFQENRNQDDSRELRYLVEHGPCSNLWTVPKAGRGNRAGASRGAGKKRKRLSPEDQTDARPTSRGPFQDSAKRLETAETRQKGACVRCFMQKIRCEINPQNPDGACKTCLQLKQSITRLPCLRYKITDASLFREQKAPNPFYSKRWDSMEIKDISGWASERTKTIKLTHGFGQAEYTLELREFQPVEGDLLEEVWYDGLTRKAHPIPPYAIANMSQAAREITRYVENSIAVFVVGTVGEHDPSFPFLWQTYWMAFRHAHESPRYEERTLLLDALRLWVTSRMTSLPEWIGSDEKVGTRVEDRSSPYYGTVPVAPVICAQLEVITYSQLQRPLRKRVLDGLAQMMRVNDRRNWFTIYLTLFILLHSCSMTTKRDQEYATQMAMTSRYANPKSISEHHVGMMTMLAYFHYCNKGRVPFELASDPAKAAELAAVAALNEDQMAFVRQTAEWIKAKRKNPIFQQLLLTGIDLRIGDHVKRIREEKDCGDHYYFISQLFDADWRPTATA</sequence>
<feature type="region of interest" description="Disordered" evidence="1">
    <location>
        <begin position="201"/>
        <end position="250"/>
    </location>
</feature>
<feature type="region of interest" description="Disordered" evidence="1">
    <location>
        <begin position="69"/>
        <end position="88"/>
    </location>
</feature>
<keyword evidence="3" id="KW-1185">Reference proteome</keyword>